<evidence type="ECO:0000259" key="3">
    <source>
        <dbReference type="Pfam" id="PF03109"/>
    </source>
</evidence>
<dbReference type="RefSeq" id="WP_380624872.1">
    <property type="nucleotide sequence ID" value="NZ_JBHSDK010000050.1"/>
</dbReference>
<dbReference type="SUPFAM" id="SSF56112">
    <property type="entry name" value="Protein kinase-like (PK-like)"/>
    <property type="match status" value="1"/>
</dbReference>
<keyword evidence="2" id="KW-0472">Membrane</keyword>
<evidence type="ECO:0000256" key="2">
    <source>
        <dbReference type="SAM" id="Phobius"/>
    </source>
</evidence>
<dbReference type="InterPro" id="IPR050154">
    <property type="entry name" value="UbiB_kinase"/>
</dbReference>
<comment type="similarity">
    <text evidence="1">Belongs to the protein kinase superfamily. ADCK protein kinase family.</text>
</comment>
<proteinExistence type="inferred from homology"/>
<reference evidence="5" key="1">
    <citation type="journal article" date="2019" name="Int. J. Syst. Evol. Microbiol.">
        <title>The Global Catalogue of Microorganisms (GCM) 10K type strain sequencing project: providing services to taxonomists for standard genome sequencing and annotation.</title>
        <authorList>
            <consortium name="The Broad Institute Genomics Platform"/>
            <consortium name="The Broad Institute Genome Sequencing Center for Infectious Disease"/>
            <person name="Wu L."/>
            <person name="Ma J."/>
        </authorList>
    </citation>
    <scope>NUCLEOTIDE SEQUENCE [LARGE SCALE GENOMIC DNA]</scope>
    <source>
        <strain evidence="5">IBRC-M 10908</strain>
    </source>
</reference>
<keyword evidence="4" id="KW-0808">Transferase</keyword>
<dbReference type="InterPro" id="IPR011009">
    <property type="entry name" value="Kinase-like_dom_sf"/>
</dbReference>
<dbReference type="PANTHER" id="PTHR10566">
    <property type="entry name" value="CHAPERONE-ACTIVITY OF BC1 COMPLEX CABC1 -RELATED"/>
    <property type="match status" value="1"/>
</dbReference>
<keyword evidence="2" id="KW-1133">Transmembrane helix</keyword>
<comment type="caution">
    <text evidence="4">The sequence shown here is derived from an EMBL/GenBank/DDBJ whole genome shotgun (WGS) entry which is preliminary data.</text>
</comment>
<keyword evidence="4" id="KW-0418">Kinase</keyword>
<evidence type="ECO:0000313" key="4">
    <source>
        <dbReference type="EMBL" id="MFC4337661.1"/>
    </source>
</evidence>
<evidence type="ECO:0000256" key="1">
    <source>
        <dbReference type="ARBA" id="ARBA00009670"/>
    </source>
</evidence>
<feature type="transmembrane region" description="Helical" evidence="2">
    <location>
        <begin position="637"/>
        <end position="657"/>
    </location>
</feature>
<dbReference type="CDD" id="cd05121">
    <property type="entry name" value="ABC1_ADCK3-like"/>
    <property type="match status" value="1"/>
</dbReference>
<evidence type="ECO:0000313" key="5">
    <source>
        <dbReference type="Proteomes" id="UP001595823"/>
    </source>
</evidence>
<keyword evidence="2" id="KW-0812">Transmembrane</keyword>
<dbReference type="InterPro" id="IPR004147">
    <property type="entry name" value="ABC1_dom"/>
</dbReference>
<dbReference type="Pfam" id="PF03109">
    <property type="entry name" value="ABC1"/>
    <property type="match status" value="1"/>
</dbReference>
<feature type="transmembrane region" description="Helical" evidence="2">
    <location>
        <begin position="78"/>
        <end position="100"/>
    </location>
</feature>
<sequence length="665" mass="73077">MSVLFILLIGLFFIGVNIAVVAFVAVRLLNVRFTFARVVIAATLSQTAVQYLLIPVLFQDYAAGPDPRAEDVPSLLALLVFALACAPLAAMVILVVWEAILPVGSIPPIRTWLSNFRARMRRSRRYFKILRLFSKHRLTGVIRGRNDQTPQQRAELAVSLRTALDEAGVTFVKLGQLLSTRRDILPAVYVDELAKLQDGASPVPYEEVRIQIENSLRAPVAEVFREFDPEPLAAASIAQVHSARLATGEKVVVKVQRPGIRDTVERDLDIVQRLASKLERHTDWGRDMGARKLAEGFAESLREELDFHIECGNLAAVHAATTGRGSPVHVPRAFPELSSGDVLVMERFDGVSLSQAGPDLAGRGLDSSAIAGVLVGELLDEIMVDGIFHTDPHPGNILVLGDGSLGFIDFGSVGRLDRELRESLQRILFALDSQDVYSLSDGLLEVTTRPDDLDQVEFERALGGFMARFLNVAGQPDMRMFNELIRLVMKFRLSVPNELAAVFRSLGTIEGSATALDPRFDLVHHAKSYGEQYAQKLVDGDALRERVQSEMIAALPIAKRFVRRVDRIAGAVESGRLTVNIRLFADAKERNVVTSWLNQILLTVLAATTGVMGVLLIRVPDGPAMTSSIGLYDFAGFILLFISSVMALRVLVGIFAAGRHREDSY</sequence>
<keyword evidence="5" id="KW-1185">Reference proteome</keyword>
<feature type="transmembrane region" description="Helical" evidence="2">
    <location>
        <begin position="6"/>
        <end position="26"/>
    </location>
</feature>
<protein>
    <submittedName>
        <fullName evidence="4">ABC1 kinase family protein</fullName>
    </submittedName>
</protein>
<gene>
    <name evidence="4" type="ORF">ACFPET_20910</name>
</gene>
<dbReference type="PANTHER" id="PTHR10566:SF113">
    <property type="entry name" value="PROTEIN ACTIVITY OF BC1 COMPLEX KINASE 7, CHLOROPLASTIC"/>
    <property type="match status" value="1"/>
</dbReference>
<accession>A0ABV8U508</accession>
<feature type="domain" description="ABC1 atypical kinase-like" evidence="3">
    <location>
        <begin position="195"/>
        <end position="436"/>
    </location>
</feature>
<name>A0ABV8U508_9ACTN</name>
<feature type="transmembrane region" description="Helical" evidence="2">
    <location>
        <begin position="38"/>
        <end position="58"/>
    </location>
</feature>
<feature type="transmembrane region" description="Helical" evidence="2">
    <location>
        <begin position="596"/>
        <end position="617"/>
    </location>
</feature>
<organism evidence="4 5">
    <name type="scientific">Salininema proteolyticum</name>
    <dbReference type="NCBI Taxonomy" id="1607685"/>
    <lineage>
        <taxon>Bacteria</taxon>
        <taxon>Bacillati</taxon>
        <taxon>Actinomycetota</taxon>
        <taxon>Actinomycetes</taxon>
        <taxon>Glycomycetales</taxon>
        <taxon>Glycomycetaceae</taxon>
        <taxon>Salininema</taxon>
    </lineage>
</organism>
<dbReference type="EMBL" id="JBHSDK010000050">
    <property type="protein sequence ID" value="MFC4337661.1"/>
    <property type="molecule type" value="Genomic_DNA"/>
</dbReference>
<dbReference type="Proteomes" id="UP001595823">
    <property type="component" value="Unassembled WGS sequence"/>
</dbReference>
<dbReference type="GO" id="GO:0016301">
    <property type="term" value="F:kinase activity"/>
    <property type="evidence" value="ECO:0007669"/>
    <property type="project" value="UniProtKB-KW"/>
</dbReference>